<dbReference type="OrthoDB" id="6703653at2759"/>
<feature type="domain" description="C2H2-type" evidence="2">
    <location>
        <begin position="193"/>
        <end position="214"/>
    </location>
</feature>
<evidence type="ECO:0000313" key="3">
    <source>
        <dbReference type="Proteomes" id="UP000694843"/>
    </source>
</evidence>
<dbReference type="RefSeq" id="XP_018013315.1">
    <property type="nucleotide sequence ID" value="XM_018157826.2"/>
</dbReference>
<dbReference type="PANTHER" id="PTHR33936:SF24">
    <property type="entry name" value="C2H2-TYPE DOMAIN-CONTAINING PROTEIN"/>
    <property type="match status" value="1"/>
</dbReference>
<feature type="compositionally biased region" description="Polar residues" evidence="1">
    <location>
        <begin position="28"/>
        <end position="38"/>
    </location>
</feature>
<dbReference type="PROSITE" id="PS00028">
    <property type="entry name" value="ZINC_FINGER_C2H2_1"/>
    <property type="match status" value="1"/>
</dbReference>
<dbReference type="KEGG" id="hazt:108670358"/>
<accession>A0A8B7NI50</accession>
<feature type="region of interest" description="Disordered" evidence="1">
    <location>
        <begin position="28"/>
        <end position="63"/>
    </location>
</feature>
<dbReference type="Proteomes" id="UP000694843">
    <property type="component" value="Unplaced"/>
</dbReference>
<proteinExistence type="predicted"/>
<evidence type="ECO:0000259" key="2">
    <source>
        <dbReference type="PROSITE" id="PS00028"/>
    </source>
</evidence>
<dbReference type="GeneID" id="108670358"/>
<gene>
    <name evidence="4" type="primary">LOC108670358</name>
</gene>
<keyword evidence="3" id="KW-1185">Reference proteome</keyword>
<dbReference type="InterPro" id="IPR013087">
    <property type="entry name" value="Znf_C2H2_type"/>
</dbReference>
<dbReference type="PANTHER" id="PTHR33936">
    <property type="entry name" value="PROTEIN CBG17840"/>
    <property type="match status" value="1"/>
</dbReference>
<reference evidence="4" key="1">
    <citation type="submission" date="2025-08" db="UniProtKB">
        <authorList>
            <consortium name="RefSeq"/>
        </authorList>
    </citation>
    <scope>IDENTIFICATION</scope>
    <source>
        <tissue evidence="4">Whole organism</tissue>
    </source>
</reference>
<name>A0A8B7NI50_HYAAZ</name>
<dbReference type="InterPro" id="IPR052797">
    <property type="entry name" value="RegFact_GeneExpr_CellDeath"/>
</dbReference>
<organism evidence="3 4">
    <name type="scientific">Hyalella azteca</name>
    <name type="common">Amphipod</name>
    <dbReference type="NCBI Taxonomy" id="294128"/>
    <lineage>
        <taxon>Eukaryota</taxon>
        <taxon>Metazoa</taxon>
        <taxon>Ecdysozoa</taxon>
        <taxon>Arthropoda</taxon>
        <taxon>Crustacea</taxon>
        <taxon>Multicrustacea</taxon>
        <taxon>Malacostraca</taxon>
        <taxon>Eumalacostraca</taxon>
        <taxon>Peracarida</taxon>
        <taxon>Amphipoda</taxon>
        <taxon>Senticaudata</taxon>
        <taxon>Talitrida</taxon>
        <taxon>Talitroidea</taxon>
        <taxon>Hyalellidae</taxon>
        <taxon>Hyalella</taxon>
    </lineage>
</organism>
<sequence>MEIELNTVKLEEEQCSSPDQITIELNSFETGQQDQNTLHVKVDYDDEGDGSEEDDEDDEEMDDTVHSFTGLWEGPDRYTKNSSVCVVRKPLCTRLESSHVVRTKRLTTEDSRWAKRRAREARPPLRMLREVVSDAPGENKLKRPGPFQAASKVASGSNLQTGQHWLKRAKPLNANLSDDLNVDMFPDKGSVACSFCGAQLSTILECNLHIEAQHKFEKASQEVSLQCLEDDCTVVPSTIYELKQHLCVYHNLDLSPKNFTFKTMDEFLCWKQDLESANGTRYRFFSCFSEVTGGTTRVYVCNNEGRYDMTRAKHQRRRRGRGGRIVGLRRVGRACPSQLLVRAWGWGAVEVTAILAHYGHCRDGLTPGLAIRSGVVGWQEKNKRD</sequence>
<evidence type="ECO:0000313" key="4">
    <source>
        <dbReference type="RefSeq" id="XP_018013315.1"/>
    </source>
</evidence>
<evidence type="ECO:0000256" key="1">
    <source>
        <dbReference type="SAM" id="MobiDB-lite"/>
    </source>
</evidence>
<feature type="compositionally biased region" description="Acidic residues" evidence="1">
    <location>
        <begin position="44"/>
        <end position="62"/>
    </location>
</feature>
<dbReference type="AlphaFoldDB" id="A0A8B7NI50"/>
<protein>
    <submittedName>
        <fullName evidence="4">Uncharacterized protein LOC108670358</fullName>
    </submittedName>
</protein>